<gene>
    <name evidence="8" type="ORF">CHS0354_012842</name>
</gene>
<dbReference type="InterPro" id="IPR036465">
    <property type="entry name" value="vWFA_dom_sf"/>
</dbReference>
<dbReference type="InterPro" id="IPR050525">
    <property type="entry name" value="ECM_Assembly_Org"/>
</dbReference>
<evidence type="ECO:0000259" key="7">
    <source>
        <dbReference type="PROSITE" id="PS50234"/>
    </source>
</evidence>
<evidence type="ECO:0000256" key="4">
    <source>
        <dbReference type="ARBA" id="ARBA00022737"/>
    </source>
</evidence>
<keyword evidence="3 6" id="KW-0732">Signal</keyword>
<protein>
    <recommendedName>
        <fullName evidence="7">VWFA domain-containing protein</fullName>
    </recommendedName>
</protein>
<reference evidence="8" key="1">
    <citation type="journal article" date="2021" name="Genome Biol. Evol.">
        <title>A High-Quality Reference Genome for a Parasitic Bivalve with Doubly Uniparental Inheritance (Bivalvia: Unionida).</title>
        <authorList>
            <person name="Smith C.H."/>
        </authorList>
    </citation>
    <scope>NUCLEOTIDE SEQUENCE</scope>
    <source>
        <strain evidence="8">CHS0354</strain>
    </source>
</reference>
<name>A0AAE0W231_9BIVA</name>
<dbReference type="EMBL" id="JAEAOA010000772">
    <property type="protein sequence ID" value="KAK3599233.1"/>
    <property type="molecule type" value="Genomic_DNA"/>
</dbReference>
<reference evidence="8" key="2">
    <citation type="journal article" date="2021" name="Genome Biol. Evol.">
        <title>Developing a high-quality reference genome for a parasitic bivalve with doubly uniparental inheritance (Bivalvia: Unionida).</title>
        <authorList>
            <person name="Smith C.H."/>
        </authorList>
    </citation>
    <scope>NUCLEOTIDE SEQUENCE</scope>
    <source>
        <strain evidence="8">CHS0354</strain>
        <tissue evidence="8">Mantle</tissue>
    </source>
</reference>
<dbReference type="SUPFAM" id="SSF53300">
    <property type="entry name" value="vWA-like"/>
    <property type="match status" value="1"/>
</dbReference>
<keyword evidence="2" id="KW-0964">Secreted</keyword>
<dbReference type="InterPro" id="IPR002035">
    <property type="entry name" value="VWF_A"/>
</dbReference>
<evidence type="ECO:0000256" key="5">
    <source>
        <dbReference type="ARBA" id="ARBA00023180"/>
    </source>
</evidence>
<reference evidence="8" key="3">
    <citation type="submission" date="2023-05" db="EMBL/GenBank/DDBJ databases">
        <authorList>
            <person name="Smith C.H."/>
        </authorList>
    </citation>
    <scope>NUCLEOTIDE SEQUENCE</scope>
    <source>
        <strain evidence="8">CHS0354</strain>
        <tissue evidence="8">Mantle</tissue>
    </source>
</reference>
<feature type="signal peptide" evidence="6">
    <location>
        <begin position="1"/>
        <end position="19"/>
    </location>
</feature>
<dbReference type="SMART" id="SM00327">
    <property type="entry name" value="VWA"/>
    <property type="match status" value="1"/>
</dbReference>
<keyword evidence="4" id="KW-0677">Repeat</keyword>
<evidence type="ECO:0000256" key="3">
    <source>
        <dbReference type="ARBA" id="ARBA00022729"/>
    </source>
</evidence>
<dbReference type="PANTHER" id="PTHR24020">
    <property type="entry name" value="COLLAGEN ALPHA"/>
    <property type="match status" value="1"/>
</dbReference>
<evidence type="ECO:0000313" key="9">
    <source>
        <dbReference type="Proteomes" id="UP001195483"/>
    </source>
</evidence>
<dbReference type="Gene3D" id="3.40.50.410">
    <property type="entry name" value="von Willebrand factor, type A domain"/>
    <property type="match status" value="1"/>
</dbReference>
<comment type="caution">
    <text evidence="8">The sequence shown here is derived from an EMBL/GenBank/DDBJ whole genome shotgun (WGS) entry which is preliminary data.</text>
</comment>
<evidence type="ECO:0000256" key="6">
    <source>
        <dbReference type="SAM" id="SignalP"/>
    </source>
</evidence>
<dbReference type="FunFam" id="3.40.50.410:FF:000004">
    <property type="entry name" value="collagen alpha-6(VI) chain"/>
    <property type="match status" value="1"/>
</dbReference>
<feature type="chain" id="PRO_5042164852" description="VWFA domain-containing protein" evidence="6">
    <location>
        <begin position="20"/>
        <end position="368"/>
    </location>
</feature>
<dbReference type="PRINTS" id="PR00453">
    <property type="entry name" value="VWFADOMAIN"/>
</dbReference>
<organism evidence="8 9">
    <name type="scientific">Potamilus streckersoni</name>
    <dbReference type="NCBI Taxonomy" id="2493646"/>
    <lineage>
        <taxon>Eukaryota</taxon>
        <taxon>Metazoa</taxon>
        <taxon>Spiralia</taxon>
        <taxon>Lophotrochozoa</taxon>
        <taxon>Mollusca</taxon>
        <taxon>Bivalvia</taxon>
        <taxon>Autobranchia</taxon>
        <taxon>Heteroconchia</taxon>
        <taxon>Palaeoheterodonta</taxon>
        <taxon>Unionida</taxon>
        <taxon>Unionoidea</taxon>
        <taxon>Unionidae</taxon>
        <taxon>Ambleminae</taxon>
        <taxon>Lampsilini</taxon>
        <taxon>Potamilus</taxon>
    </lineage>
</organism>
<dbReference type="PANTHER" id="PTHR24020:SF20">
    <property type="entry name" value="PH DOMAIN-CONTAINING PROTEIN"/>
    <property type="match status" value="1"/>
</dbReference>
<comment type="subcellular location">
    <subcellularLocation>
        <location evidence="1">Secreted</location>
    </subcellularLocation>
</comment>
<keyword evidence="9" id="KW-1185">Reference proteome</keyword>
<evidence type="ECO:0000256" key="1">
    <source>
        <dbReference type="ARBA" id="ARBA00004613"/>
    </source>
</evidence>
<keyword evidence="5" id="KW-0325">Glycoprotein</keyword>
<dbReference type="AlphaFoldDB" id="A0AAE0W231"/>
<dbReference type="GO" id="GO:0005576">
    <property type="term" value="C:extracellular region"/>
    <property type="evidence" value="ECO:0007669"/>
    <property type="project" value="UniProtKB-SubCell"/>
</dbReference>
<proteinExistence type="predicted"/>
<dbReference type="PROSITE" id="PS50234">
    <property type="entry name" value="VWFA"/>
    <property type="match status" value="1"/>
</dbReference>
<dbReference type="Pfam" id="PF00092">
    <property type="entry name" value="VWA"/>
    <property type="match status" value="1"/>
</dbReference>
<dbReference type="Proteomes" id="UP001195483">
    <property type="component" value="Unassembled WGS sequence"/>
</dbReference>
<feature type="domain" description="VWFA" evidence="7">
    <location>
        <begin position="184"/>
        <end position="359"/>
    </location>
</feature>
<sequence>MRTICLVVILGCLFPTIFGAHLALTPQAYGSEVVEAVINLIRKNCIFAEDRRYLRRLAYVESHDGSDPKTYRSGYHGGIWQVDEDKFTETQNNCKLQAKYDIIRNVFGIDWSRVTWYDLRKPLYSGLAAALYTIDTSRTGGMDWRIEQQATFWEKYYHTGGRATNFTIKADVLDEGCHANQAIDLVILVDSSSSLSVLDFKRAQEFMKEVVQGFDISPNHTHVGVVLYSTQVSVEFQLNQYYDKQAVIEAIDHMTYSPGSRETAKALQVAVEQMFDSRYGSRPNVAQVMLLITTGASDDPVGTHYYADIAHNKRINVFLVGVGPETKISELNTIASTPNCTHVFTSARYDEIRFLTDEIKNFTCNVNK</sequence>
<evidence type="ECO:0000256" key="2">
    <source>
        <dbReference type="ARBA" id="ARBA00022525"/>
    </source>
</evidence>
<accession>A0AAE0W231</accession>
<evidence type="ECO:0000313" key="8">
    <source>
        <dbReference type="EMBL" id="KAK3599233.1"/>
    </source>
</evidence>